<dbReference type="EMBL" id="AM746676">
    <property type="protein sequence ID" value="CAN90385.1"/>
    <property type="molecule type" value="Genomic_DNA"/>
</dbReference>
<reference evidence="1 2" key="1">
    <citation type="journal article" date="2007" name="Nat. Biotechnol.">
        <title>Complete genome sequence of the myxobacterium Sorangium cellulosum.</title>
        <authorList>
            <person name="Schneiker S."/>
            <person name="Perlova O."/>
            <person name="Kaiser O."/>
            <person name="Gerth K."/>
            <person name="Alici A."/>
            <person name="Altmeyer M.O."/>
            <person name="Bartels D."/>
            <person name="Bekel T."/>
            <person name="Beyer S."/>
            <person name="Bode E."/>
            <person name="Bode H.B."/>
            <person name="Bolten C.J."/>
            <person name="Choudhuri J.V."/>
            <person name="Doss S."/>
            <person name="Elnakady Y.A."/>
            <person name="Frank B."/>
            <person name="Gaigalat L."/>
            <person name="Goesmann A."/>
            <person name="Groeger C."/>
            <person name="Gross F."/>
            <person name="Jelsbak L."/>
            <person name="Jelsbak L."/>
            <person name="Kalinowski J."/>
            <person name="Kegler C."/>
            <person name="Knauber T."/>
            <person name="Konietzny S."/>
            <person name="Kopp M."/>
            <person name="Krause L."/>
            <person name="Krug D."/>
            <person name="Linke B."/>
            <person name="Mahmud T."/>
            <person name="Martinez-Arias R."/>
            <person name="McHardy A.C."/>
            <person name="Merai M."/>
            <person name="Meyer F."/>
            <person name="Mormann S."/>
            <person name="Munoz-Dorado J."/>
            <person name="Perez J."/>
            <person name="Pradella S."/>
            <person name="Rachid S."/>
            <person name="Raddatz G."/>
            <person name="Rosenau F."/>
            <person name="Rueckert C."/>
            <person name="Sasse F."/>
            <person name="Scharfe M."/>
            <person name="Schuster S.C."/>
            <person name="Suen G."/>
            <person name="Treuner-Lange A."/>
            <person name="Velicer G.J."/>
            <person name="Vorholter F.-J."/>
            <person name="Weissman K.J."/>
            <person name="Welch R.D."/>
            <person name="Wenzel S.C."/>
            <person name="Whitworth D.E."/>
            <person name="Wilhelm S."/>
            <person name="Wittmann C."/>
            <person name="Bloecker H."/>
            <person name="Puehler A."/>
            <person name="Mueller R."/>
        </authorList>
    </citation>
    <scope>NUCLEOTIDE SEQUENCE [LARGE SCALE GENOMIC DNA]</scope>
    <source>
        <strain evidence="2">So ce56</strain>
    </source>
</reference>
<name>A9GM86_SORC5</name>
<dbReference type="HOGENOM" id="CLU_1625979_0_0_7"/>
<organism evidence="1 2">
    <name type="scientific">Sorangium cellulosum (strain So ce56)</name>
    <name type="common">Polyangium cellulosum (strain So ce56)</name>
    <dbReference type="NCBI Taxonomy" id="448385"/>
    <lineage>
        <taxon>Bacteria</taxon>
        <taxon>Pseudomonadati</taxon>
        <taxon>Myxococcota</taxon>
        <taxon>Polyangia</taxon>
        <taxon>Polyangiales</taxon>
        <taxon>Polyangiaceae</taxon>
        <taxon>Sorangium</taxon>
    </lineage>
</organism>
<dbReference type="AlphaFoldDB" id="A9GM86"/>
<sequence>MREITSRAATFGPNVYQVNFGDLLTISGSYTNQLPMGASTNTYAFTLTAKNTTSEFNITSATITFAPSVDKDLSDAGWALGLSSSDYVPSLSSNKLPLSVVSSPLSPGNSTTLYVVYYGIIAAGKYTNNIQGNWTITPSLSLTLVPIDGATAPNPSDLGGQVK</sequence>
<dbReference type="Proteomes" id="UP000002139">
    <property type="component" value="Chromosome"/>
</dbReference>
<dbReference type="RefSeq" id="WP_012232863.1">
    <property type="nucleotide sequence ID" value="NC_010162.1"/>
</dbReference>
<evidence type="ECO:0000313" key="1">
    <source>
        <dbReference type="EMBL" id="CAN90385.1"/>
    </source>
</evidence>
<dbReference type="BioCyc" id="SCEL448385:SCE_RS01175-MONOMER"/>
<protein>
    <submittedName>
        <fullName evidence="1">Uncharacterized protein</fullName>
    </submittedName>
</protein>
<dbReference type="KEGG" id="scl:sce0228"/>
<accession>A9GM86</accession>
<evidence type="ECO:0000313" key="2">
    <source>
        <dbReference type="Proteomes" id="UP000002139"/>
    </source>
</evidence>
<proteinExistence type="predicted"/>
<gene>
    <name evidence="1" type="ordered locus">sce0228</name>
</gene>
<keyword evidence="2" id="KW-1185">Reference proteome</keyword>